<protein>
    <recommendedName>
        <fullName evidence="6">tryptophan synthase</fullName>
        <ecNumber evidence="6">4.2.1.20</ecNumber>
    </recommendedName>
</protein>
<gene>
    <name evidence="14" type="ORF">H8705_06210</name>
</gene>
<dbReference type="PANTHER" id="PTHR48077:SF6">
    <property type="entry name" value="TRYPTOPHAN SYNTHASE"/>
    <property type="match status" value="1"/>
</dbReference>
<dbReference type="AlphaFoldDB" id="A0A926ENH1"/>
<dbReference type="InterPro" id="IPR023026">
    <property type="entry name" value="Trp_synth_beta/beta-like"/>
</dbReference>
<comment type="catalytic activity">
    <reaction evidence="12">
        <text>(1S,2R)-1-C-(indol-3-yl)glycerol 3-phosphate + L-serine = D-glyceraldehyde 3-phosphate + L-tryptophan + H2O</text>
        <dbReference type="Rhea" id="RHEA:10532"/>
        <dbReference type="ChEBI" id="CHEBI:15377"/>
        <dbReference type="ChEBI" id="CHEBI:33384"/>
        <dbReference type="ChEBI" id="CHEBI:57912"/>
        <dbReference type="ChEBI" id="CHEBI:58866"/>
        <dbReference type="ChEBI" id="CHEBI:59776"/>
        <dbReference type="EC" id="4.2.1.20"/>
    </reaction>
</comment>
<dbReference type="GO" id="GO:0004834">
    <property type="term" value="F:tryptophan synthase activity"/>
    <property type="evidence" value="ECO:0007669"/>
    <property type="project" value="UniProtKB-EC"/>
</dbReference>
<keyword evidence="7" id="KW-0028">Amino-acid biosynthesis</keyword>
<sequence length="459" mass="50359">MKKIPHRLYLTEEQMPKQWYNLRADMKEQPAPMINPATMQPAKEEDLYPVFCQALAHQEMDAQTRFVDIPQEIQEMYKIYRPSPLIRAFNLEKALGTPAKIYYKFEGNNTSGSHKLNSAIAQAYYAKEQGITSLTTETGAGQWGTALSEACAYFGLDLTVYMVKVSYQQKPYRKAVMQTFGANVIASPSDTTNVGRQILQNDPNTGGSLGCAISEAVEKAVSTPNTRYVLGSVLNQVLLHQSIIGLEAKAAMDLLEEYPDIVIGCAGGGSNLGGLIAPYMRDKLTGKADPRIIAVEPASCPSFTRGKYAYDFCDTGKVTPMAKMYTLGSGFIPSANHAGGLRYHGMSPILSKLYHDGYMEAVSVEQTKVFEAATYFAKHETILPAPESAHAIRAAMDEAIKCKETGEEKTILFGLTGTGYFDMAAYTAFIEGNMKDYIPTDADLQRGFDGLPKIPGIQE</sequence>
<keyword evidence="8" id="KW-0822">Tryptophan biosynthesis</keyword>
<evidence type="ECO:0000256" key="11">
    <source>
        <dbReference type="ARBA" id="ARBA00023239"/>
    </source>
</evidence>
<keyword evidence="15" id="KW-1185">Reference proteome</keyword>
<comment type="caution">
    <text evidence="14">The sequence shown here is derived from an EMBL/GenBank/DDBJ whole genome shotgun (WGS) entry which is preliminary data.</text>
</comment>
<dbReference type="GO" id="GO:0030170">
    <property type="term" value="F:pyridoxal phosphate binding"/>
    <property type="evidence" value="ECO:0007669"/>
    <property type="project" value="InterPro"/>
</dbReference>
<evidence type="ECO:0000313" key="14">
    <source>
        <dbReference type="EMBL" id="MBC8585173.1"/>
    </source>
</evidence>
<dbReference type="EMBL" id="JACRTD010000004">
    <property type="protein sequence ID" value="MBC8585173.1"/>
    <property type="molecule type" value="Genomic_DNA"/>
</dbReference>
<comment type="similarity">
    <text evidence="4">Belongs to the TrpB family.</text>
</comment>
<dbReference type="NCBIfam" id="NF009057">
    <property type="entry name" value="PRK12391.1"/>
    <property type="match status" value="1"/>
</dbReference>
<dbReference type="Proteomes" id="UP000623678">
    <property type="component" value="Unassembled WGS sequence"/>
</dbReference>
<dbReference type="Pfam" id="PF00291">
    <property type="entry name" value="PALP"/>
    <property type="match status" value="1"/>
</dbReference>
<evidence type="ECO:0000256" key="8">
    <source>
        <dbReference type="ARBA" id="ARBA00022822"/>
    </source>
</evidence>
<evidence type="ECO:0000256" key="5">
    <source>
        <dbReference type="ARBA" id="ARBA00011270"/>
    </source>
</evidence>
<name>A0A926ENH1_9FIRM</name>
<evidence type="ECO:0000256" key="7">
    <source>
        <dbReference type="ARBA" id="ARBA00022605"/>
    </source>
</evidence>
<dbReference type="PIRSF" id="PIRSF500824">
    <property type="entry name" value="TrpB_prok"/>
    <property type="match status" value="1"/>
</dbReference>
<dbReference type="GO" id="GO:0005737">
    <property type="term" value="C:cytoplasm"/>
    <property type="evidence" value="ECO:0007669"/>
    <property type="project" value="TreeGrafter"/>
</dbReference>
<comment type="pathway">
    <text evidence="3">Amino-acid biosynthesis; L-tryptophan biosynthesis; L-tryptophan from chorismate: step 5/5.</text>
</comment>
<dbReference type="PIRSF" id="PIRSF001413">
    <property type="entry name" value="Trp_syn_beta"/>
    <property type="match status" value="1"/>
</dbReference>
<dbReference type="InterPro" id="IPR006316">
    <property type="entry name" value="Trp_synth_b-like"/>
</dbReference>
<evidence type="ECO:0000256" key="6">
    <source>
        <dbReference type="ARBA" id="ARBA00012043"/>
    </source>
</evidence>
<evidence type="ECO:0000256" key="4">
    <source>
        <dbReference type="ARBA" id="ARBA00009982"/>
    </source>
</evidence>
<dbReference type="Gene3D" id="3.40.50.1100">
    <property type="match status" value="2"/>
</dbReference>
<comment type="subunit">
    <text evidence="5">Tetramer of two alpha and two beta chains.</text>
</comment>
<dbReference type="InterPro" id="IPR036052">
    <property type="entry name" value="TrpB-like_PALP_sf"/>
</dbReference>
<dbReference type="EC" id="4.2.1.20" evidence="6"/>
<evidence type="ECO:0000256" key="12">
    <source>
        <dbReference type="ARBA" id="ARBA00049047"/>
    </source>
</evidence>
<dbReference type="GO" id="GO:0052684">
    <property type="term" value="F:L-serine hydro-lyase (adding indole, L-tryptophan-forming) activity"/>
    <property type="evidence" value="ECO:0007669"/>
    <property type="project" value="TreeGrafter"/>
</dbReference>
<evidence type="ECO:0000256" key="9">
    <source>
        <dbReference type="ARBA" id="ARBA00022898"/>
    </source>
</evidence>
<evidence type="ECO:0000256" key="2">
    <source>
        <dbReference type="ARBA" id="ARBA00002786"/>
    </source>
</evidence>
<keyword evidence="11" id="KW-0456">Lyase</keyword>
<dbReference type="RefSeq" id="WP_262394962.1">
    <property type="nucleotide sequence ID" value="NZ_JACRTD010000004.1"/>
</dbReference>
<evidence type="ECO:0000256" key="3">
    <source>
        <dbReference type="ARBA" id="ARBA00004733"/>
    </source>
</evidence>
<dbReference type="PANTHER" id="PTHR48077">
    <property type="entry name" value="TRYPTOPHAN SYNTHASE-RELATED"/>
    <property type="match status" value="1"/>
</dbReference>
<comment type="cofactor">
    <cofactor evidence="1">
        <name>pyridoxal 5'-phosphate</name>
        <dbReference type="ChEBI" id="CHEBI:597326"/>
    </cofactor>
</comment>
<keyword evidence="9" id="KW-0663">Pyridoxal phosphate</keyword>
<reference evidence="14" key="1">
    <citation type="submission" date="2020-08" db="EMBL/GenBank/DDBJ databases">
        <title>Genome public.</title>
        <authorList>
            <person name="Liu C."/>
            <person name="Sun Q."/>
        </authorList>
    </citation>
    <scope>NUCLEOTIDE SEQUENCE</scope>
    <source>
        <strain evidence="14">NSJ-64</strain>
    </source>
</reference>
<comment type="function">
    <text evidence="2">The beta subunit is responsible for the synthesis of L-tryptophan from indole and L-serine.</text>
</comment>
<proteinExistence type="inferred from homology"/>
<keyword evidence="10" id="KW-0057">Aromatic amino acid biosynthesis</keyword>
<organism evidence="14 15">
    <name type="scientific">Youxingia wuxianensis</name>
    <dbReference type="NCBI Taxonomy" id="2763678"/>
    <lineage>
        <taxon>Bacteria</taxon>
        <taxon>Bacillati</taxon>
        <taxon>Bacillota</taxon>
        <taxon>Clostridia</taxon>
        <taxon>Eubacteriales</taxon>
        <taxon>Oscillospiraceae</taxon>
        <taxon>Youxingia</taxon>
    </lineage>
</organism>
<dbReference type="SUPFAM" id="SSF53686">
    <property type="entry name" value="Tryptophan synthase beta subunit-like PLP-dependent enzymes"/>
    <property type="match status" value="1"/>
</dbReference>
<evidence type="ECO:0000256" key="1">
    <source>
        <dbReference type="ARBA" id="ARBA00001933"/>
    </source>
</evidence>
<accession>A0A926ENH1</accession>
<dbReference type="InterPro" id="IPR001926">
    <property type="entry name" value="TrpB-like_PALP"/>
</dbReference>
<dbReference type="NCBIfam" id="TIGR01415">
    <property type="entry name" value="trpB_rel"/>
    <property type="match status" value="1"/>
</dbReference>
<evidence type="ECO:0000259" key="13">
    <source>
        <dbReference type="Pfam" id="PF00291"/>
    </source>
</evidence>
<feature type="domain" description="Tryptophan synthase beta chain-like PALP" evidence="13">
    <location>
        <begin position="80"/>
        <end position="417"/>
    </location>
</feature>
<evidence type="ECO:0000313" key="15">
    <source>
        <dbReference type="Proteomes" id="UP000623678"/>
    </source>
</evidence>
<evidence type="ECO:0000256" key="10">
    <source>
        <dbReference type="ARBA" id="ARBA00023141"/>
    </source>
</evidence>